<evidence type="ECO:0000256" key="1">
    <source>
        <dbReference type="SAM" id="MobiDB-lite"/>
    </source>
</evidence>
<name>A0A9N9I2D2_9GLOM</name>
<protein>
    <submittedName>
        <fullName evidence="2">6543_t:CDS:1</fullName>
    </submittedName>
</protein>
<feature type="region of interest" description="Disordered" evidence="1">
    <location>
        <begin position="1"/>
        <end position="42"/>
    </location>
</feature>
<evidence type="ECO:0000313" key="2">
    <source>
        <dbReference type="EMBL" id="CAG8717561.1"/>
    </source>
</evidence>
<accession>A0A9N9I2D2</accession>
<keyword evidence="3" id="KW-1185">Reference proteome</keyword>
<dbReference type="Proteomes" id="UP000789342">
    <property type="component" value="Unassembled WGS sequence"/>
</dbReference>
<dbReference type="EMBL" id="CAJVPV010021314">
    <property type="protein sequence ID" value="CAG8717561.1"/>
    <property type="molecule type" value="Genomic_DNA"/>
</dbReference>
<feature type="non-terminal residue" evidence="2">
    <location>
        <position position="1"/>
    </location>
</feature>
<gene>
    <name evidence="2" type="ORF">AMORRO_LOCUS13120</name>
</gene>
<feature type="compositionally biased region" description="Basic and acidic residues" evidence="1">
    <location>
        <begin position="20"/>
        <end position="42"/>
    </location>
</feature>
<dbReference type="AlphaFoldDB" id="A0A9N9I2D2"/>
<reference evidence="2" key="1">
    <citation type="submission" date="2021-06" db="EMBL/GenBank/DDBJ databases">
        <authorList>
            <person name="Kallberg Y."/>
            <person name="Tangrot J."/>
            <person name="Rosling A."/>
        </authorList>
    </citation>
    <scope>NUCLEOTIDE SEQUENCE</scope>
    <source>
        <strain evidence="2">CL551</strain>
    </source>
</reference>
<comment type="caution">
    <text evidence="2">The sequence shown here is derived from an EMBL/GenBank/DDBJ whole genome shotgun (WGS) entry which is preliminary data.</text>
</comment>
<proteinExistence type="predicted"/>
<organism evidence="2 3">
    <name type="scientific">Acaulospora morrowiae</name>
    <dbReference type="NCBI Taxonomy" id="94023"/>
    <lineage>
        <taxon>Eukaryota</taxon>
        <taxon>Fungi</taxon>
        <taxon>Fungi incertae sedis</taxon>
        <taxon>Mucoromycota</taxon>
        <taxon>Glomeromycotina</taxon>
        <taxon>Glomeromycetes</taxon>
        <taxon>Diversisporales</taxon>
        <taxon>Acaulosporaceae</taxon>
        <taxon>Acaulospora</taxon>
    </lineage>
</organism>
<sequence length="42" mass="4703">SRQDIHNTSLVEKSLTLSKKSKETPVEEGMKDISMDKGPDDK</sequence>
<evidence type="ECO:0000313" key="3">
    <source>
        <dbReference type="Proteomes" id="UP000789342"/>
    </source>
</evidence>
<feature type="compositionally biased region" description="Low complexity" evidence="1">
    <location>
        <begin position="8"/>
        <end position="18"/>
    </location>
</feature>